<dbReference type="RefSeq" id="WP_255924706.1">
    <property type="nucleotide sequence ID" value="NZ_JANFNH010000001.1"/>
</dbReference>
<protein>
    <submittedName>
        <fullName evidence="3">Uncharacterized protein</fullName>
    </submittedName>
</protein>
<dbReference type="EMBL" id="JANFNH010000001">
    <property type="protein sequence ID" value="MCQ4040768.1"/>
    <property type="molecule type" value="Genomic_DNA"/>
</dbReference>
<evidence type="ECO:0000256" key="1">
    <source>
        <dbReference type="SAM" id="MobiDB-lite"/>
    </source>
</evidence>
<comment type="caution">
    <text evidence="3">The sequence shown here is derived from an EMBL/GenBank/DDBJ whole genome shotgun (WGS) entry which is preliminary data.</text>
</comment>
<keyword evidence="2" id="KW-0812">Transmembrane</keyword>
<feature type="compositionally biased region" description="Low complexity" evidence="1">
    <location>
        <begin position="20"/>
        <end position="48"/>
    </location>
</feature>
<evidence type="ECO:0000313" key="3">
    <source>
        <dbReference type="EMBL" id="MCQ4040768.1"/>
    </source>
</evidence>
<sequence>MSSPDGPAVHLNHRTDRNPGRAAGRSAAARPGAATGRPRSRRAASAPQRPAPQPRGGLGGAVVRCAELIALVGVTAVILLVVCGIAGGIALAIYMYG</sequence>
<name>A0ABT1P937_9ACTN</name>
<gene>
    <name evidence="3" type="ORF">NON19_01695</name>
</gene>
<accession>A0ABT1P937</accession>
<evidence type="ECO:0000256" key="2">
    <source>
        <dbReference type="SAM" id="Phobius"/>
    </source>
</evidence>
<keyword evidence="2" id="KW-1133">Transmembrane helix</keyword>
<proteinExistence type="predicted"/>
<organism evidence="3 4">
    <name type="scientific">Streptantibioticus rubrisoli</name>
    <dbReference type="NCBI Taxonomy" id="1387313"/>
    <lineage>
        <taxon>Bacteria</taxon>
        <taxon>Bacillati</taxon>
        <taxon>Actinomycetota</taxon>
        <taxon>Actinomycetes</taxon>
        <taxon>Kitasatosporales</taxon>
        <taxon>Streptomycetaceae</taxon>
        <taxon>Streptantibioticus</taxon>
    </lineage>
</organism>
<keyword evidence="4" id="KW-1185">Reference proteome</keyword>
<feature type="region of interest" description="Disordered" evidence="1">
    <location>
        <begin position="1"/>
        <end position="57"/>
    </location>
</feature>
<feature type="transmembrane region" description="Helical" evidence="2">
    <location>
        <begin position="68"/>
        <end position="96"/>
    </location>
</feature>
<keyword evidence="2" id="KW-0472">Membrane</keyword>
<reference evidence="3 4" key="1">
    <citation type="submission" date="2022-06" db="EMBL/GenBank/DDBJ databases">
        <title>Draft genome sequence of type strain Streptomyces rubrisoli DSM 42083.</title>
        <authorList>
            <person name="Duangmal K."/>
            <person name="Klaysubun C."/>
        </authorList>
    </citation>
    <scope>NUCLEOTIDE SEQUENCE [LARGE SCALE GENOMIC DNA]</scope>
    <source>
        <strain evidence="3 4">DSM 42083</strain>
    </source>
</reference>
<dbReference type="Proteomes" id="UP001206206">
    <property type="component" value="Unassembled WGS sequence"/>
</dbReference>
<evidence type="ECO:0000313" key="4">
    <source>
        <dbReference type="Proteomes" id="UP001206206"/>
    </source>
</evidence>